<organism evidence="1">
    <name type="scientific">Harvfovirus sp</name>
    <dbReference type="NCBI Taxonomy" id="2487768"/>
    <lineage>
        <taxon>Viruses</taxon>
        <taxon>Varidnaviria</taxon>
        <taxon>Bamfordvirae</taxon>
        <taxon>Nucleocytoviricota</taxon>
        <taxon>Megaviricetes</taxon>
        <taxon>Imitervirales</taxon>
        <taxon>Mimiviridae</taxon>
        <taxon>Klosneuvirinae</taxon>
    </lineage>
</organism>
<name>A0A3G5A645_9VIRU</name>
<reference evidence="1" key="1">
    <citation type="submission" date="2018-10" db="EMBL/GenBank/DDBJ databases">
        <title>Hidden diversity of soil giant viruses.</title>
        <authorList>
            <person name="Schulz F."/>
            <person name="Alteio L."/>
            <person name="Goudeau D."/>
            <person name="Ryan E.M."/>
            <person name="Malmstrom R.R."/>
            <person name="Blanchard J."/>
            <person name="Woyke T."/>
        </authorList>
    </citation>
    <scope>NUCLEOTIDE SEQUENCE</scope>
    <source>
        <strain evidence="1">HAV1</strain>
    </source>
</reference>
<proteinExistence type="predicted"/>
<protein>
    <submittedName>
        <fullName evidence="1">Uncharacterized protein</fullName>
    </submittedName>
</protein>
<accession>A0A3G5A645</accession>
<gene>
    <name evidence="1" type="ORF">Harvfovirus26_1</name>
</gene>
<evidence type="ECO:0000313" key="1">
    <source>
        <dbReference type="EMBL" id="AYV81293.1"/>
    </source>
</evidence>
<sequence>SLERIHVCTKNQKRLKDSKYIKHLKDSFERCFTSPSEARTRRVTWKEFTCAQKRLKYLNY</sequence>
<feature type="non-terminal residue" evidence="1">
    <location>
        <position position="1"/>
    </location>
</feature>
<dbReference type="EMBL" id="MK072268">
    <property type="protein sequence ID" value="AYV81293.1"/>
    <property type="molecule type" value="Genomic_DNA"/>
</dbReference>